<dbReference type="PANTHER" id="PTHR47177">
    <property type="entry name" value="F18C1.6 PROTEIN"/>
    <property type="match status" value="1"/>
</dbReference>
<name>A0A1Q9D9U1_SYMMI</name>
<dbReference type="Gene3D" id="3.30.40.10">
    <property type="entry name" value="Zinc/RING finger domain, C3HC4 (zinc finger)"/>
    <property type="match status" value="2"/>
</dbReference>
<keyword evidence="2 4" id="KW-0863">Zinc-finger</keyword>
<feature type="region of interest" description="Disordered" evidence="6">
    <location>
        <begin position="240"/>
        <end position="340"/>
    </location>
</feature>
<dbReference type="PROSITE" id="PS50089">
    <property type="entry name" value="ZF_RING_2"/>
    <property type="match status" value="1"/>
</dbReference>
<dbReference type="Pfam" id="PF13639">
    <property type="entry name" value="zf-RING_2"/>
    <property type="match status" value="1"/>
</dbReference>
<keyword evidence="10" id="KW-1185">Reference proteome</keyword>
<feature type="region of interest" description="Disordered" evidence="6">
    <location>
        <begin position="728"/>
        <end position="762"/>
    </location>
</feature>
<evidence type="ECO:0000313" key="10">
    <source>
        <dbReference type="Proteomes" id="UP000186817"/>
    </source>
</evidence>
<dbReference type="EMBL" id="LSRX01000642">
    <property type="protein sequence ID" value="OLP91941.1"/>
    <property type="molecule type" value="Genomic_DNA"/>
</dbReference>
<dbReference type="SMART" id="SM00184">
    <property type="entry name" value="RING"/>
    <property type="match status" value="2"/>
</dbReference>
<gene>
    <name evidence="9" type="primary">PHRF1</name>
    <name evidence="9" type="ORF">AK812_SmicGene26304</name>
</gene>
<evidence type="ECO:0000259" key="8">
    <source>
        <dbReference type="PROSITE" id="PS50089"/>
    </source>
</evidence>
<dbReference type="SUPFAM" id="SSF57850">
    <property type="entry name" value="RING/U-box"/>
    <property type="match status" value="1"/>
</dbReference>
<dbReference type="InterPro" id="IPR019787">
    <property type="entry name" value="Znf_PHD-finger"/>
</dbReference>
<feature type="compositionally biased region" description="Polar residues" evidence="6">
    <location>
        <begin position="734"/>
        <end position="746"/>
    </location>
</feature>
<dbReference type="SMART" id="SM00249">
    <property type="entry name" value="PHD"/>
    <property type="match status" value="1"/>
</dbReference>
<evidence type="ECO:0000256" key="4">
    <source>
        <dbReference type="PROSITE-ProRule" id="PRU00175"/>
    </source>
</evidence>
<feature type="region of interest" description="Disordered" evidence="6">
    <location>
        <begin position="636"/>
        <end position="685"/>
    </location>
</feature>
<evidence type="ECO:0000256" key="5">
    <source>
        <dbReference type="SAM" id="Coils"/>
    </source>
</evidence>
<dbReference type="GO" id="GO:0008270">
    <property type="term" value="F:zinc ion binding"/>
    <property type="evidence" value="ECO:0007669"/>
    <property type="project" value="UniProtKB-KW"/>
</dbReference>
<evidence type="ECO:0000256" key="3">
    <source>
        <dbReference type="ARBA" id="ARBA00022833"/>
    </source>
</evidence>
<dbReference type="InterPro" id="IPR059153">
    <property type="entry name" value="NSD_PHD-1st"/>
</dbReference>
<feature type="compositionally biased region" description="Acidic residues" evidence="6">
    <location>
        <begin position="285"/>
        <end position="304"/>
    </location>
</feature>
<accession>A0A1Q9D9U1</accession>
<dbReference type="AlphaFoldDB" id="A0A1Q9D9U1"/>
<dbReference type="PROSITE" id="PS50016">
    <property type="entry name" value="ZF_PHD_2"/>
    <property type="match status" value="1"/>
</dbReference>
<feature type="domain" description="RING-type" evidence="8">
    <location>
        <begin position="497"/>
        <end position="539"/>
    </location>
</feature>
<protein>
    <submittedName>
        <fullName evidence="9">PHD and RING finger domain-containing protein 1</fullName>
    </submittedName>
</protein>
<evidence type="ECO:0000256" key="1">
    <source>
        <dbReference type="ARBA" id="ARBA00022723"/>
    </source>
</evidence>
<dbReference type="SUPFAM" id="SSF57903">
    <property type="entry name" value="FYVE/PHD zinc finger"/>
    <property type="match status" value="1"/>
</dbReference>
<feature type="coiled-coil region" evidence="5">
    <location>
        <begin position="136"/>
        <end position="184"/>
    </location>
</feature>
<comment type="caution">
    <text evidence="9">The sequence shown here is derived from an EMBL/GenBank/DDBJ whole genome shotgun (WGS) entry which is preliminary data.</text>
</comment>
<reference evidence="9 10" key="1">
    <citation type="submission" date="2016-02" db="EMBL/GenBank/DDBJ databases">
        <title>Genome analysis of coral dinoflagellate symbionts highlights evolutionary adaptations to a symbiotic lifestyle.</title>
        <authorList>
            <person name="Aranda M."/>
            <person name="Li Y."/>
            <person name="Liew Y.J."/>
            <person name="Baumgarten S."/>
            <person name="Simakov O."/>
            <person name="Wilson M."/>
            <person name="Piel J."/>
            <person name="Ashoor H."/>
            <person name="Bougouffa S."/>
            <person name="Bajic V.B."/>
            <person name="Ryu T."/>
            <person name="Ravasi T."/>
            <person name="Bayer T."/>
            <person name="Micklem G."/>
            <person name="Kim H."/>
            <person name="Bhak J."/>
            <person name="Lajeunesse T.C."/>
            <person name="Voolstra C.R."/>
        </authorList>
    </citation>
    <scope>NUCLEOTIDE SEQUENCE [LARGE SCALE GENOMIC DNA]</scope>
    <source>
        <strain evidence="9 10">CCMP2467</strain>
    </source>
</reference>
<feature type="compositionally biased region" description="Basic and acidic residues" evidence="6">
    <location>
        <begin position="322"/>
        <end position="340"/>
    </location>
</feature>
<evidence type="ECO:0000256" key="2">
    <source>
        <dbReference type="ARBA" id="ARBA00022771"/>
    </source>
</evidence>
<dbReference type="InterPro" id="IPR011011">
    <property type="entry name" value="Znf_FYVE_PHD"/>
</dbReference>
<evidence type="ECO:0000259" key="7">
    <source>
        <dbReference type="PROSITE" id="PS50016"/>
    </source>
</evidence>
<evidence type="ECO:0000256" key="6">
    <source>
        <dbReference type="SAM" id="MobiDB-lite"/>
    </source>
</evidence>
<evidence type="ECO:0000313" key="9">
    <source>
        <dbReference type="EMBL" id="OLP91941.1"/>
    </source>
</evidence>
<organism evidence="9 10">
    <name type="scientific">Symbiodinium microadriaticum</name>
    <name type="common">Dinoflagellate</name>
    <name type="synonym">Zooxanthella microadriatica</name>
    <dbReference type="NCBI Taxonomy" id="2951"/>
    <lineage>
        <taxon>Eukaryota</taxon>
        <taxon>Sar</taxon>
        <taxon>Alveolata</taxon>
        <taxon>Dinophyceae</taxon>
        <taxon>Suessiales</taxon>
        <taxon>Symbiodiniaceae</taxon>
        <taxon>Symbiodinium</taxon>
    </lineage>
</organism>
<dbReference type="Proteomes" id="UP000186817">
    <property type="component" value="Unassembled WGS sequence"/>
</dbReference>
<keyword evidence="1" id="KW-0479">Metal-binding</keyword>
<sequence length="762" mass="83254">MGSCCQSGAVDEGSECVAEEVSARGSARLSHRSLLPARGISTAHSPFCRARMDGPGEENFGTAWRAAGTMTAAAIASLLASVGQLIAEHDGKFPCLLQAQTALRAFAAVALSRTAYEVVCRIPWRSIGRRPLQDTSRKLQIQLQTATEELSIVKSEVESLTMEKQHLEARMQRSEASREQLRGSFTSVLSRLERSERDESQLRQEILRIMTLAASGPQPQSYDAQTMLPGLQSSAEIPADFTFAPSTPSSTRSSRKRKTDQRCVSSTRFADSSLARTGDAISESSFEDEREEGNETPPESEETATPDAATRDCGSDSPQKQSHRDSRASMKPRKLEHQTGEAEAFVAEAAEAASASAGSAGSAPTEVDDAQLFEVTLNCSRETRVGLVLDNSDEQVCLVKSISDGLVKEWNETSKKFAVKPRHRLLFVDGRPGSSTEFMAELVQSDPSRSECLDSMAPKKRKLTTRARSQRVVERDVLTASAPAFVRSGGGKGEKVCGACLLPIESDAQVGAIDNCTHLFHHSCVEKWSETENSCPQCKTRFFWLAAYDESCNRTSLTRIESRDQEEQEDEAFEEISVCEMCHQVGDESQLLLCDGMHGTCNATFHVACVGLQEVPRGSWFCPDCIERGFDVDAQGRRGTSQKKDDTVEVTPTRRATRADAQSITNEEGTPPPAELPRRSSNRSRFPSQLQLSALACVTPAVEVPAFNGANERPQPEGLFATFAARRRARRGSETQQRTSFISLNPSYEDDFMASQKDGANG</sequence>
<dbReference type="InterPro" id="IPR013083">
    <property type="entry name" value="Znf_RING/FYVE/PHD"/>
</dbReference>
<keyword evidence="3" id="KW-0862">Zinc</keyword>
<dbReference type="OrthoDB" id="428832at2759"/>
<feature type="domain" description="PHD-type" evidence="7">
    <location>
        <begin position="576"/>
        <end position="628"/>
    </location>
</feature>
<dbReference type="Pfam" id="PF23011">
    <property type="entry name" value="PHD-1st_NSD"/>
    <property type="match status" value="1"/>
</dbReference>
<keyword evidence="5" id="KW-0175">Coiled coil</keyword>
<proteinExistence type="predicted"/>
<dbReference type="PANTHER" id="PTHR47177:SF3">
    <property type="entry name" value="F18C1.6 PROTEIN"/>
    <property type="match status" value="1"/>
</dbReference>
<dbReference type="InterPro" id="IPR001965">
    <property type="entry name" value="Znf_PHD"/>
</dbReference>
<dbReference type="InterPro" id="IPR001841">
    <property type="entry name" value="Znf_RING"/>
</dbReference>
<feature type="compositionally biased region" description="Basic and acidic residues" evidence="6">
    <location>
        <begin position="636"/>
        <end position="647"/>
    </location>
</feature>